<evidence type="ECO:0000313" key="1">
    <source>
        <dbReference type="EMBL" id="MDR6246241.1"/>
    </source>
</evidence>
<dbReference type="InterPro" id="IPR023214">
    <property type="entry name" value="HAD_sf"/>
</dbReference>
<name>A0ABU1J4U7_9BACL</name>
<evidence type="ECO:0000313" key="2">
    <source>
        <dbReference type="Proteomes" id="UP001185028"/>
    </source>
</evidence>
<dbReference type="SFLD" id="SFLDG01135">
    <property type="entry name" value="C1.5.6:_HAD__Beta-PGM__Phospha"/>
    <property type="match status" value="1"/>
</dbReference>
<dbReference type="EC" id="3.6.1.1" evidence="1"/>
<dbReference type="NCBIfam" id="TIGR01549">
    <property type="entry name" value="HAD-SF-IA-v1"/>
    <property type="match status" value="1"/>
</dbReference>
<proteinExistence type="predicted"/>
<keyword evidence="2" id="KW-1185">Reference proteome</keyword>
<dbReference type="InterPro" id="IPR006439">
    <property type="entry name" value="HAD-SF_hydro_IA"/>
</dbReference>
<dbReference type="Gene3D" id="1.10.150.240">
    <property type="entry name" value="Putative phosphatase, domain 2"/>
    <property type="match status" value="1"/>
</dbReference>
<dbReference type="InterPro" id="IPR036412">
    <property type="entry name" value="HAD-like_sf"/>
</dbReference>
<dbReference type="SFLD" id="SFLDG01129">
    <property type="entry name" value="C1.5:_HAD__Beta-PGM__Phosphata"/>
    <property type="match status" value="1"/>
</dbReference>
<dbReference type="Gene3D" id="3.40.50.1000">
    <property type="entry name" value="HAD superfamily/HAD-like"/>
    <property type="match status" value="1"/>
</dbReference>
<dbReference type="GO" id="GO:0004427">
    <property type="term" value="F:inorganic diphosphate phosphatase activity"/>
    <property type="evidence" value="ECO:0007669"/>
    <property type="project" value="UniProtKB-EC"/>
</dbReference>
<protein>
    <submittedName>
        <fullName evidence="1">Pyrophosphatase PpaX</fullName>
        <ecNumber evidence="1">3.6.1.1</ecNumber>
    </submittedName>
</protein>
<reference evidence="1 2" key="1">
    <citation type="submission" date="2023-07" db="EMBL/GenBank/DDBJ databases">
        <title>Genomic Encyclopedia of Type Strains, Phase IV (KMG-IV): sequencing the most valuable type-strain genomes for metagenomic binning, comparative biology and taxonomic classification.</title>
        <authorList>
            <person name="Goeker M."/>
        </authorList>
    </citation>
    <scope>NUCLEOTIDE SEQUENCE [LARGE SCALE GENOMIC DNA]</scope>
    <source>
        <strain evidence="1 2">DSM 22170</strain>
    </source>
</reference>
<dbReference type="NCBIfam" id="NF009804">
    <property type="entry name" value="PRK13288.1"/>
    <property type="match status" value="1"/>
</dbReference>
<dbReference type="PANTHER" id="PTHR43434:SF26">
    <property type="entry name" value="PYROPHOSPHATASE PPAX"/>
    <property type="match status" value="1"/>
</dbReference>
<comment type="caution">
    <text evidence="1">The sequence shown here is derived from an EMBL/GenBank/DDBJ whole genome shotgun (WGS) entry which is preliminary data.</text>
</comment>
<gene>
    <name evidence="1" type="ORF">JOC58_004161</name>
</gene>
<dbReference type="SUPFAM" id="SSF56784">
    <property type="entry name" value="HAD-like"/>
    <property type="match status" value="1"/>
</dbReference>
<keyword evidence="1" id="KW-0378">Hydrolase</keyword>
<dbReference type="PRINTS" id="PR00413">
    <property type="entry name" value="HADHALOGNASE"/>
</dbReference>
<dbReference type="InterPro" id="IPR023198">
    <property type="entry name" value="PGP-like_dom2"/>
</dbReference>
<dbReference type="InterPro" id="IPR050155">
    <property type="entry name" value="HAD-like_hydrolase_sf"/>
</dbReference>
<dbReference type="PANTHER" id="PTHR43434">
    <property type="entry name" value="PHOSPHOGLYCOLATE PHOSPHATASE"/>
    <property type="match status" value="1"/>
</dbReference>
<sequence length="213" mass="23644">MIDTILFDLDGTIVDTNELIIASFMHVMNHSLTREEIIPHMGTTLEQQLRTFSGQEDVAPLVKAYREYNSLHHDEMVAPFPEVSEVLARLQAQGIKMGVVTTKIRATTTRVLGLFDLDQYMQVIVTLDDVEHPKPDAEPIRKALEALGSAPERTLMVGDSPADLKSATAAGVQSAAVAWSLKGEQELSKYEPTFVIHRMSDLYNLVLADPVDR</sequence>
<accession>A0ABU1J4U7</accession>
<organism evidence="1 2">
    <name type="scientific">Paenibacillus hunanensis</name>
    <dbReference type="NCBI Taxonomy" id="539262"/>
    <lineage>
        <taxon>Bacteria</taxon>
        <taxon>Bacillati</taxon>
        <taxon>Bacillota</taxon>
        <taxon>Bacilli</taxon>
        <taxon>Bacillales</taxon>
        <taxon>Paenibacillaceae</taxon>
        <taxon>Paenibacillus</taxon>
    </lineage>
</organism>
<dbReference type="EMBL" id="JAVDQH010000024">
    <property type="protein sequence ID" value="MDR6246241.1"/>
    <property type="molecule type" value="Genomic_DNA"/>
</dbReference>
<dbReference type="InterPro" id="IPR041492">
    <property type="entry name" value="HAD_2"/>
</dbReference>
<dbReference type="Proteomes" id="UP001185028">
    <property type="component" value="Unassembled WGS sequence"/>
</dbReference>
<dbReference type="Pfam" id="PF13419">
    <property type="entry name" value="HAD_2"/>
    <property type="match status" value="1"/>
</dbReference>
<dbReference type="SFLD" id="SFLDS00003">
    <property type="entry name" value="Haloacid_Dehalogenase"/>
    <property type="match status" value="1"/>
</dbReference>
<dbReference type="NCBIfam" id="TIGR01509">
    <property type="entry name" value="HAD-SF-IA-v3"/>
    <property type="match status" value="1"/>
</dbReference>
<dbReference type="RefSeq" id="WP_188778071.1">
    <property type="nucleotide sequence ID" value="NZ_BMMB01000013.1"/>
</dbReference>